<dbReference type="AlphaFoldDB" id="A0AAV4WFG5"/>
<dbReference type="Proteomes" id="UP001054945">
    <property type="component" value="Unassembled WGS sequence"/>
</dbReference>
<evidence type="ECO:0000256" key="1">
    <source>
        <dbReference type="SAM" id="MobiDB-lite"/>
    </source>
</evidence>
<sequence length="194" mass="22751">MGAGNTMSPPTLIIARHTHTHTHRKKNKKRKKKKEKESLTSLLKIREQSSLLFSIDFGHKGNFFFPLLFLYTVPFEKVNARNLQSQSKHHPVVTDRMRLWKSVGNRSREDVRASYHILFTHMSASFSEGHRFRNPHEFYIHPYQPLSIRAQLCSSQLKNSHQIRQQHKQRRHSCFIKRPVCVILMDACSLTPTP</sequence>
<reference evidence="2 3" key="1">
    <citation type="submission" date="2021-06" db="EMBL/GenBank/DDBJ databases">
        <title>Caerostris extrusa draft genome.</title>
        <authorList>
            <person name="Kono N."/>
            <person name="Arakawa K."/>
        </authorList>
    </citation>
    <scope>NUCLEOTIDE SEQUENCE [LARGE SCALE GENOMIC DNA]</scope>
</reference>
<protein>
    <submittedName>
        <fullName evidence="2">Uncharacterized protein</fullName>
    </submittedName>
</protein>
<evidence type="ECO:0000313" key="2">
    <source>
        <dbReference type="EMBL" id="GIY81377.1"/>
    </source>
</evidence>
<dbReference type="EMBL" id="BPLR01016114">
    <property type="protein sequence ID" value="GIY81377.1"/>
    <property type="molecule type" value="Genomic_DNA"/>
</dbReference>
<name>A0AAV4WFG5_CAEEX</name>
<comment type="caution">
    <text evidence="2">The sequence shown here is derived from an EMBL/GenBank/DDBJ whole genome shotgun (WGS) entry which is preliminary data.</text>
</comment>
<proteinExistence type="predicted"/>
<feature type="region of interest" description="Disordered" evidence="1">
    <location>
        <begin position="18"/>
        <end position="38"/>
    </location>
</feature>
<keyword evidence="3" id="KW-1185">Reference proteome</keyword>
<accession>A0AAV4WFG5</accession>
<gene>
    <name evidence="2" type="ORF">CEXT_65021</name>
</gene>
<organism evidence="2 3">
    <name type="scientific">Caerostris extrusa</name>
    <name type="common">Bark spider</name>
    <name type="synonym">Caerostris bankana</name>
    <dbReference type="NCBI Taxonomy" id="172846"/>
    <lineage>
        <taxon>Eukaryota</taxon>
        <taxon>Metazoa</taxon>
        <taxon>Ecdysozoa</taxon>
        <taxon>Arthropoda</taxon>
        <taxon>Chelicerata</taxon>
        <taxon>Arachnida</taxon>
        <taxon>Araneae</taxon>
        <taxon>Araneomorphae</taxon>
        <taxon>Entelegynae</taxon>
        <taxon>Araneoidea</taxon>
        <taxon>Araneidae</taxon>
        <taxon>Caerostris</taxon>
    </lineage>
</organism>
<evidence type="ECO:0000313" key="3">
    <source>
        <dbReference type="Proteomes" id="UP001054945"/>
    </source>
</evidence>
<feature type="compositionally biased region" description="Basic residues" evidence="1">
    <location>
        <begin position="18"/>
        <end position="34"/>
    </location>
</feature>